<gene>
    <name evidence="8" type="ORF">N658DRAFT_340701</name>
</gene>
<reference evidence="8" key="1">
    <citation type="journal article" date="2023" name="Mol. Phylogenet. Evol.">
        <title>Genome-scale phylogeny and comparative genomics of the fungal order Sordariales.</title>
        <authorList>
            <person name="Hensen N."/>
            <person name="Bonometti L."/>
            <person name="Westerberg I."/>
            <person name="Brannstrom I.O."/>
            <person name="Guillou S."/>
            <person name="Cros-Aarteil S."/>
            <person name="Calhoun S."/>
            <person name="Haridas S."/>
            <person name="Kuo A."/>
            <person name="Mondo S."/>
            <person name="Pangilinan J."/>
            <person name="Riley R."/>
            <person name="LaButti K."/>
            <person name="Andreopoulos B."/>
            <person name="Lipzen A."/>
            <person name="Chen C."/>
            <person name="Yan M."/>
            <person name="Daum C."/>
            <person name="Ng V."/>
            <person name="Clum A."/>
            <person name="Steindorff A."/>
            <person name="Ohm R.A."/>
            <person name="Martin F."/>
            <person name="Silar P."/>
            <person name="Natvig D.O."/>
            <person name="Lalanne C."/>
            <person name="Gautier V."/>
            <person name="Ament-Velasquez S.L."/>
            <person name="Kruys A."/>
            <person name="Hutchinson M.I."/>
            <person name="Powell A.J."/>
            <person name="Barry K."/>
            <person name="Miller A.N."/>
            <person name="Grigoriev I.V."/>
            <person name="Debuchy R."/>
            <person name="Gladieux P."/>
            <person name="Hiltunen Thoren M."/>
            <person name="Johannesson H."/>
        </authorList>
    </citation>
    <scope>NUCLEOTIDE SEQUENCE</scope>
    <source>
        <strain evidence="8">CBS 757.83</strain>
    </source>
</reference>
<feature type="coiled-coil region" evidence="6">
    <location>
        <begin position="9"/>
        <end position="36"/>
    </location>
</feature>
<evidence type="ECO:0000313" key="9">
    <source>
        <dbReference type="Proteomes" id="UP001305647"/>
    </source>
</evidence>
<keyword evidence="2" id="KW-0805">Transcription regulation</keyword>
<dbReference type="PANTHER" id="PTHR31845:SF33">
    <property type="entry name" value="ZN(II)2CYS6 TRANSCRIPTION FACTOR (EUROFUNG)"/>
    <property type="match status" value="1"/>
</dbReference>
<protein>
    <submittedName>
        <fullName evidence="8">Uncharacterized protein</fullName>
    </submittedName>
</protein>
<feature type="region of interest" description="Disordered" evidence="7">
    <location>
        <begin position="573"/>
        <end position="593"/>
    </location>
</feature>
<dbReference type="Proteomes" id="UP001305647">
    <property type="component" value="Unassembled WGS sequence"/>
</dbReference>
<accession>A0AAN6T2C2</accession>
<comment type="caution">
    <text evidence="8">The sequence shown here is derived from an EMBL/GenBank/DDBJ whole genome shotgun (WGS) entry which is preliminary data.</text>
</comment>
<keyword evidence="9" id="KW-1185">Reference proteome</keyword>
<dbReference type="EMBL" id="MU863631">
    <property type="protein sequence ID" value="KAK4102535.1"/>
    <property type="molecule type" value="Genomic_DNA"/>
</dbReference>
<keyword evidence="3" id="KW-0238">DNA-binding</keyword>
<dbReference type="GO" id="GO:0000976">
    <property type="term" value="F:transcription cis-regulatory region binding"/>
    <property type="evidence" value="ECO:0007669"/>
    <property type="project" value="TreeGrafter"/>
</dbReference>
<keyword evidence="6" id="KW-0175">Coiled coil</keyword>
<evidence type="ECO:0000256" key="4">
    <source>
        <dbReference type="ARBA" id="ARBA00023163"/>
    </source>
</evidence>
<evidence type="ECO:0000256" key="7">
    <source>
        <dbReference type="SAM" id="MobiDB-lite"/>
    </source>
</evidence>
<keyword evidence="5" id="KW-0539">Nucleus</keyword>
<evidence type="ECO:0000256" key="1">
    <source>
        <dbReference type="ARBA" id="ARBA00004123"/>
    </source>
</evidence>
<dbReference type="GO" id="GO:0005634">
    <property type="term" value="C:nucleus"/>
    <property type="evidence" value="ECO:0007669"/>
    <property type="project" value="UniProtKB-SubCell"/>
</dbReference>
<comment type="subcellular location">
    <subcellularLocation>
        <location evidence="1">Nucleus</location>
    </subcellularLocation>
</comment>
<proteinExistence type="predicted"/>
<keyword evidence="4" id="KW-0804">Transcription</keyword>
<dbReference type="InterPro" id="IPR051089">
    <property type="entry name" value="prtT"/>
</dbReference>
<organism evidence="8 9">
    <name type="scientific">Parathielavia hyrcaniae</name>
    <dbReference type="NCBI Taxonomy" id="113614"/>
    <lineage>
        <taxon>Eukaryota</taxon>
        <taxon>Fungi</taxon>
        <taxon>Dikarya</taxon>
        <taxon>Ascomycota</taxon>
        <taxon>Pezizomycotina</taxon>
        <taxon>Sordariomycetes</taxon>
        <taxon>Sordariomycetidae</taxon>
        <taxon>Sordariales</taxon>
        <taxon>Chaetomiaceae</taxon>
        <taxon>Parathielavia</taxon>
    </lineage>
</organism>
<dbReference type="GO" id="GO:0000981">
    <property type="term" value="F:DNA-binding transcription factor activity, RNA polymerase II-specific"/>
    <property type="evidence" value="ECO:0007669"/>
    <property type="project" value="TreeGrafter"/>
</dbReference>
<evidence type="ECO:0000256" key="5">
    <source>
        <dbReference type="ARBA" id="ARBA00023242"/>
    </source>
</evidence>
<evidence type="ECO:0000256" key="3">
    <source>
        <dbReference type="ARBA" id="ARBA00023125"/>
    </source>
</evidence>
<dbReference type="CDD" id="cd12148">
    <property type="entry name" value="fungal_TF_MHR"/>
    <property type="match status" value="1"/>
</dbReference>
<reference evidence="8" key="2">
    <citation type="submission" date="2023-05" db="EMBL/GenBank/DDBJ databases">
        <authorList>
            <consortium name="Lawrence Berkeley National Laboratory"/>
            <person name="Steindorff A."/>
            <person name="Hensen N."/>
            <person name="Bonometti L."/>
            <person name="Westerberg I."/>
            <person name="Brannstrom I.O."/>
            <person name="Guillou S."/>
            <person name="Cros-Aarteil S."/>
            <person name="Calhoun S."/>
            <person name="Haridas S."/>
            <person name="Kuo A."/>
            <person name="Mondo S."/>
            <person name="Pangilinan J."/>
            <person name="Riley R."/>
            <person name="Labutti K."/>
            <person name="Andreopoulos B."/>
            <person name="Lipzen A."/>
            <person name="Chen C."/>
            <person name="Yanf M."/>
            <person name="Daum C."/>
            <person name="Ng V."/>
            <person name="Clum A."/>
            <person name="Ohm R."/>
            <person name="Martin F."/>
            <person name="Silar P."/>
            <person name="Natvig D."/>
            <person name="Lalanne C."/>
            <person name="Gautier V."/>
            <person name="Ament-Velasquez S.L."/>
            <person name="Kruys A."/>
            <person name="Hutchinson M.I."/>
            <person name="Powell A.J."/>
            <person name="Barry K."/>
            <person name="Miller A.N."/>
            <person name="Grigoriev I.V."/>
            <person name="Debuchy R."/>
            <person name="Gladieux P."/>
            <person name="Thoren M.H."/>
            <person name="Johannesson H."/>
        </authorList>
    </citation>
    <scope>NUCLEOTIDE SEQUENCE</scope>
    <source>
        <strain evidence="8">CBS 757.83</strain>
    </source>
</reference>
<evidence type="ECO:0000256" key="6">
    <source>
        <dbReference type="SAM" id="Coils"/>
    </source>
</evidence>
<sequence>MCEFVERPKDPYETKMEALEKEIEALKTQLQTPSNNSNSVPSPRSWPGMPLEVAGITLPVSESAVVAGEASLRASDEPMTRTTVPQKRNRAHFEAGTPPTTPDLDPINAGLITPEAAEAYFGTFFSGCDRYVPVFDPSYDTLESVRRRSAVLFSAICSVGCRVLTGSESHQTRRLGVHTQRMLNASIAAPPSRGGQQACLETVQAFLVRACYAPERSLLVAVATRMALEVGLPEAFGILSARHVANCRPGMGATSYPFLEAVTASSSEKADEGWATLMRKTRTWLHLLMMGQILHVDAGGAPSFRFRGSAQRCRILLDSHFSTGMDLYLFAQVELNAIRARIHSTLSSYVRNRPPGDPDDEELMEIVSDNKIDLDVWFDDWTRIYEKHTIQMPWLTPNLAVQRCWADSMAVCCALKAAAVENVNAMSPAQRTILGMAKRSLKQHLDIILEEPRVYLRSIRYAMDFVWAKNAFCYLLLLKLSILLPDEDDERAGAGRATNEELVEQGRILVHELSRAAGGYGTGPRNNGSSSLYLHLVRVSIEKFSRAIESPNQVGRTIEPLPQLGLDPNSTVTAQHGETGGTTDDGGWAVDGTGTELESFVPEQFVLEWDFPGLTFFSSPTHETSWLDDLLAGAIDGADNTSNLYGLRWASADFNLS</sequence>
<name>A0AAN6T2C2_9PEZI</name>
<dbReference type="PANTHER" id="PTHR31845">
    <property type="entry name" value="FINGER DOMAIN PROTEIN, PUTATIVE-RELATED"/>
    <property type="match status" value="1"/>
</dbReference>
<dbReference type="AlphaFoldDB" id="A0AAN6T2C2"/>
<evidence type="ECO:0000256" key="2">
    <source>
        <dbReference type="ARBA" id="ARBA00023015"/>
    </source>
</evidence>
<evidence type="ECO:0000313" key="8">
    <source>
        <dbReference type="EMBL" id="KAK4102535.1"/>
    </source>
</evidence>